<keyword evidence="2" id="KW-0521">NADP</keyword>
<comment type="similarity">
    <text evidence="1">Belongs to the aldo/keto reductase family.</text>
</comment>
<dbReference type="PANTHER" id="PTHR43827:SF3">
    <property type="entry name" value="NADP-DEPENDENT OXIDOREDUCTASE DOMAIN-CONTAINING PROTEIN"/>
    <property type="match status" value="1"/>
</dbReference>
<keyword evidence="6" id="KW-1185">Reference proteome</keyword>
<dbReference type="Pfam" id="PF00248">
    <property type="entry name" value="Aldo_ket_red"/>
    <property type="match status" value="1"/>
</dbReference>
<dbReference type="AlphaFoldDB" id="A0AAD5UB15"/>
<dbReference type="PANTHER" id="PTHR43827">
    <property type="entry name" value="2,5-DIKETO-D-GLUCONIC ACID REDUCTASE"/>
    <property type="match status" value="1"/>
</dbReference>
<sequence length="133" mass="15449">MSVATIVPCLNQIEFHPYLQQTEIVDFCHKNNILVAGYSVLTTLFRKPGGPIDSLVMALSKKYSKTPNQILYQWLLQHNAVIITTSGNKDRLKEALEIFSESKFKLDEVDFYKINSVGKELEYRRFWSQEDWS</sequence>
<evidence type="ECO:0000313" key="5">
    <source>
        <dbReference type="EMBL" id="KAJ3227879.1"/>
    </source>
</evidence>
<dbReference type="InterPro" id="IPR023210">
    <property type="entry name" value="NADP_OxRdtase_dom"/>
</dbReference>
<dbReference type="InterPro" id="IPR020471">
    <property type="entry name" value="AKR"/>
</dbReference>
<evidence type="ECO:0000313" key="6">
    <source>
        <dbReference type="Proteomes" id="UP001211065"/>
    </source>
</evidence>
<feature type="domain" description="NADP-dependent oxidoreductase" evidence="4">
    <location>
        <begin position="8"/>
        <end position="117"/>
    </location>
</feature>
<accession>A0AAD5UB15</accession>
<keyword evidence="3" id="KW-0560">Oxidoreductase</keyword>
<evidence type="ECO:0000256" key="1">
    <source>
        <dbReference type="ARBA" id="ARBA00007905"/>
    </source>
</evidence>
<proteinExistence type="inferred from homology"/>
<dbReference type="InterPro" id="IPR036812">
    <property type="entry name" value="NAD(P)_OxRdtase_dom_sf"/>
</dbReference>
<evidence type="ECO:0000256" key="3">
    <source>
        <dbReference type="ARBA" id="ARBA00023002"/>
    </source>
</evidence>
<organism evidence="5 6">
    <name type="scientific">Clydaea vesicula</name>
    <dbReference type="NCBI Taxonomy" id="447962"/>
    <lineage>
        <taxon>Eukaryota</taxon>
        <taxon>Fungi</taxon>
        <taxon>Fungi incertae sedis</taxon>
        <taxon>Chytridiomycota</taxon>
        <taxon>Chytridiomycota incertae sedis</taxon>
        <taxon>Chytridiomycetes</taxon>
        <taxon>Lobulomycetales</taxon>
        <taxon>Lobulomycetaceae</taxon>
        <taxon>Clydaea</taxon>
    </lineage>
</organism>
<evidence type="ECO:0000259" key="4">
    <source>
        <dbReference type="Pfam" id="PF00248"/>
    </source>
</evidence>
<comment type="caution">
    <text evidence="5">The sequence shown here is derived from an EMBL/GenBank/DDBJ whole genome shotgun (WGS) entry which is preliminary data.</text>
</comment>
<dbReference type="Proteomes" id="UP001211065">
    <property type="component" value="Unassembled WGS sequence"/>
</dbReference>
<reference evidence="5" key="1">
    <citation type="submission" date="2020-05" db="EMBL/GenBank/DDBJ databases">
        <title>Phylogenomic resolution of chytrid fungi.</title>
        <authorList>
            <person name="Stajich J.E."/>
            <person name="Amses K."/>
            <person name="Simmons R."/>
            <person name="Seto K."/>
            <person name="Myers J."/>
            <person name="Bonds A."/>
            <person name="Quandt C.A."/>
            <person name="Barry K."/>
            <person name="Liu P."/>
            <person name="Grigoriev I."/>
            <person name="Longcore J.E."/>
            <person name="James T.Y."/>
        </authorList>
    </citation>
    <scope>NUCLEOTIDE SEQUENCE</scope>
    <source>
        <strain evidence="5">JEL0476</strain>
    </source>
</reference>
<gene>
    <name evidence="5" type="ORF">HK099_008289</name>
</gene>
<dbReference type="SUPFAM" id="SSF51430">
    <property type="entry name" value="NAD(P)-linked oxidoreductase"/>
    <property type="match status" value="1"/>
</dbReference>
<protein>
    <recommendedName>
        <fullName evidence="4">NADP-dependent oxidoreductase domain-containing protein</fullName>
    </recommendedName>
</protein>
<dbReference type="Gene3D" id="3.20.20.100">
    <property type="entry name" value="NADP-dependent oxidoreductase domain"/>
    <property type="match status" value="1"/>
</dbReference>
<dbReference type="PRINTS" id="PR00069">
    <property type="entry name" value="ALDKETRDTASE"/>
</dbReference>
<dbReference type="EMBL" id="JADGJW010000009">
    <property type="protein sequence ID" value="KAJ3227879.1"/>
    <property type="molecule type" value="Genomic_DNA"/>
</dbReference>
<dbReference type="GO" id="GO:0016616">
    <property type="term" value="F:oxidoreductase activity, acting on the CH-OH group of donors, NAD or NADP as acceptor"/>
    <property type="evidence" value="ECO:0007669"/>
    <property type="project" value="UniProtKB-ARBA"/>
</dbReference>
<evidence type="ECO:0000256" key="2">
    <source>
        <dbReference type="ARBA" id="ARBA00022857"/>
    </source>
</evidence>
<name>A0AAD5UB15_9FUNG</name>